<feature type="compositionally biased region" description="Acidic residues" evidence="6">
    <location>
        <begin position="118"/>
        <end position="128"/>
    </location>
</feature>
<feature type="domain" description="HMA" evidence="7">
    <location>
        <begin position="29"/>
        <end position="92"/>
    </location>
</feature>
<feature type="region of interest" description="Disordered" evidence="6">
    <location>
        <begin position="323"/>
        <end position="353"/>
    </location>
</feature>
<dbReference type="Pfam" id="PF00403">
    <property type="entry name" value="HMA"/>
    <property type="match status" value="1"/>
</dbReference>
<dbReference type="SUPFAM" id="SSF55008">
    <property type="entry name" value="HMA, heavy metal-associated domain"/>
    <property type="match status" value="1"/>
</dbReference>
<evidence type="ECO:0000259" key="7">
    <source>
        <dbReference type="PROSITE" id="PS50846"/>
    </source>
</evidence>
<gene>
    <name evidence="9" type="ordered locus">AXX17_At5g27650</name>
    <name evidence="8" type="ORF">AT9943_LOCUS20241</name>
</gene>
<evidence type="ECO:0000256" key="2">
    <source>
        <dbReference type="ARBA" id="ARBA00022723"/>
    </source>
</evidence>
<sequence length="353" mass="38803">MELGTEIKSDTRQEEQRHVFEDYPEPLRYTTWVLRVSIHCEGCKRKIKKILSKIDGVYTTNIDVKQQKVTVIGNVEPEILIKKIMKAGRHAELWPTSMENNINNDCNYQKKPKKDNEETSGDEDDDENNNNNNNGGGDVGGGGGGGGGNFDQVKQVVTFVNGQLQPQGDGAPKKKKKKKKKKKSLGNTTVVMEGGGGGGGGGGPPQNDGPPETVIYSAPQDHHIIHGPPPHLHHHQQQNHPYPTVHSPPRHHPQQMYGPGPGLPPPSFYHTQPQTAPSYTVSYNTVHGPSNNGGNETASYYTAPPSHPTSYYSYEYVDTGYESPPPEFYSYRSQPSESFESLSEGNPNSCCVM</sequence>
<feature type="region of interest" description="Disordered" evidence="6">
    <location>
        <begin position="96"/>
        <end position="151"/>
    </location>
</feature>
<name>A0A178ULJ4_ARATH</name>
<dbReference type="CDD" id="cd00371">
    <property type="entry name" value="HMA"/>
    <property type="match status" value="1"/>
</dbReference>
<evidence type="ECO:0000313" key="9">
    <source>
        <dbReference type="EMBL" id="OAO93922.1"/>
    </source>
</evidence>
<accession>A0A178ULJ4</accession>
<dbReference type="Gene3D" id="3.30.70.100">
    <property type="match status" value="1"/>
</dbReference>
<keyword evidence="4" id="KW-0636">Prenylation</keyword>
<dbReference type="AlphaFoldDB" id="A0A178ULJ4"/>
<evidence type="ECO:0000313" key="8">
    <source>
        <dbReference type="EMBL" id="CAD5332856.1"/>
    </source>
</evidence>
<dbReference type="Proteomes" id="UP000516314">
    <property type="component" value="Chromosome 5"/>
</dbReference>
<keyword evidence="1" id="KW-0488">Methylation</keyword>
<reference evidence="10" key="1">
    <citation type="journal article" date="2016" name="Proc. Natl. Acad. Sci. U.S.A.">
        <title>Chromosome-level assembly of Arabidopsis thaliana Ler reveals the extent of translocation and inversion polymorphisms.</title>
        <authorList>
            <person name="Zapata L."/>
            <person name="Ding J."/>
            <person name="Willing E.M."/>
            <person name="Hartwig B."/>
            <person name="Bezdan D."/>
            <person name="Jiao W.B."/>
            <person name="Patel V."/>
            <person name="Velikkakam James G."/>
            <person name="Koornneef M."/>
            <person name="Ossowski S."/>
            <person name="Schneeberger K."/>
        </authorList>
    </citation>
    <scope>NUCLEOTIDE SEQUENCE [LARGE SCALE GENOMIC DNA]</scope>
    <source>
        <strain evidence="10">cv. Landsberg erecta</strain>
    </source>
</reference>
<feature type="compositionally biased region" description="Polar residues" evidence="6">
    <location>
        <begin position="331"/>
        <end position="353"/>
    </location>
</feature>
<proteinExistence type="inferred from homology"/>
<keyword evidence="3" id="KW-0449">Lipoprotein</keyword>
<evidence type="ECO:0000256" key="6">
    <source>
        <dbReference type="SAM" id="MobiDB-lite"/>
    </source>
</evidence>
<feature type="compositionally biased region" description="Gly residues" evidence="6">
    <location>
        <begin position="193"/>
        <end position="204"/>
    </location>
</feature>
<evidence type="ECO:0000256" key="5">
    <source>
        <dbReference type="ARBA" id="ARBA00024045"/>
    </source>
</evidence>
<dbReference type="InterPro" id="IPR036163">
    <property type="entry name" value="HMA_dom_sf"/>
</dbReference>
<evidence type="ECO:0000256" key="4">
    <source>
        <dbReference type="ARBA" id="ARBA00023289"/>
    </source>
</evidence>
<dbReference type="InterPro" id="IPR006121">
    <property type="entry name" value="HMA_dom"/>
</dbReference>
<organism evidence="9 10">
    <name type="scientific">Arabidopsis thaliana</name>
    <name type="common">Mouse-ear cress</name>
    <dbReference type="NCBI Taxonomy" id="3702"/>
    <lineage>
        <taxon>Eukaryota</taxon>
        <taxon>Viridiplantae</taxon>
        <taxon>Streptophyta</taxon>
        <taxon>Embryophyta</taxon>
        <taxon>Tracheophyta</taxon>
        <taxon>Spermatophyta</taxon>
        <taxon>Magnoliopsida</taxon>
        <taxon>eudicotyledons</taxon>
        <taxon>Gunneridae</taxon>
        <taxon>Pentapetalae</taxon>
        <taxon>rosids</taxon>
        <taxon>malvids</taxon>
        <taxon>Brassicales</taxon>
        <taxon>Brassicaceae</taxon>
        <taxon>Camelineae</taxon>
        <taxon>Arabidopsis</taxon>
    </lineage>
</organism>
<dbReference type="PROSITE" id="PS50846">
    <property type="entry name" value="HMA_2"/>
    <property type="match status" value="1"/>
</dbReference>
<feature type="compositionally biased region" description="Gly residues" evidence="6">
    <location>
        <begin position="134"/>
        <end position="149"/>
    </location>
</feature>
<reference evidence="8 11" key="3">
    <citation type="submission" date="2020-09" db="EMBL/GenBank/DDBJ databases">
        <authorList>
            <person name="Ashkenazy H."/>
        </authorList>
    </citation>
    <scope>NUCLEOTIDE SEQUENCE [LARGE SCALE GENOMIC DNA]</scope>
    <source>
        <strain evidence="11">cv. Cdm-0</strain>
    </source>
</reference>
<dbReference type="FunFam" id="3.30.70.100:FF:000008">
    <property type="entry name" value="Copper transport protein ATOX1"/>
    <property type="match status" value="1"/>
</dbReference>
<feature type="region of interest" description="Disordered" evidence="6">
    <location>
        <begin position="163"/>
        <end position="213"/>
    </location>
</feature>
<feature type="compositionally biased region" description="Basic residues" evidence="6">
    <location>
        <begin position="173"/>
        <end position="184"/>
    </location>
</feature>
<comment type="similarity">
    <text evidence="5">Belongs to the HIPP family.</text>
</comment>
<dbReference type="PANTHER" id="PTHR45868:SF80">
    <property type="entry name" value="F15K9.8-RELATED"/>
    <property type="match status" value="1"/>
</dbReference>
<reference evidence="9" key="2">
    <citation type="submission" date="2016-03" db="EMBL/GenBank/DDBJ databases">
        <title>Full-length assembly of Arabidopsis thaliana Ler reveals the complement of translocations and inversions.</title>
        <authorList>
            <person name="Zapata L."/>
            <person name="Schneeberger K."/>
            <person name="Ossowski S."/>
        </authorList>
    </citation>
    <scope>NUCLEOTIDE SEQUENCE [LARGE SCALE GENOMIC DNA]</scope>
    <source>
        <tissue evidence="9">Leaf</tissue>
    </source>
</reference>
<dbReference type="Proteomes" id="UP000078284">
    <property type="component" value="Chromosome 5"/>
</dbReference>
<dbReference type="PANTHER" id="PTHR45868">
    <property type="entry name" value="HEAVY METAL-ASSOCIATED ISOPRENYLATED PLANT PROTEIN 33-RELATED"/>
    <property type="match status" value="1"/>
</dbReference>
<keyword evidence="2" id="KW-0479">Metal-binding</keyword>
<evidence type="ECO:0000313" key="10">
    <source>
        <dbReference type="Proteomes" id="UP000078284"/>
    </source>
</evidence>
<dbReference type="EMBL" id="LUHQ01000005">
    <property type="protein sequence ID" value="OAO93922.1"/>
    <property type="molecule type" value="Genomic_DNA"/>
</dbReference>
<evidence type="ECO:0000256" key="3">
    <source>
        <dbReference type="ARBA" id="ARBA00023288"/>
    </source>
</evidence>
<feature type="compositionally biased region" description="Polar residues" evidence="6">
    <location>
        <begin position="97"/>
        <end position="107"/>
    </location>
</feature>
<dbReference type="EMBL" id="LR881470">
    <property type="protein sequence ID" value="CAD5332856.1"/>
    <property type="molecule type" value="Genomic_DNA"/>
</dbReference>
<feature type="region of interest" description="Disordered" evidence="6">
    <location>
        <begin position="230"/>
        <end position="253"/>
    </location>
</feature>
<evidence type="ECO:0000313" key="11">
    <source>
        <dbReference type="Proteomes" id="UP000516314"/>
    </source>
</evidence>
<evidence type="ECO:0000256" key="1">
    <source>
        <dbReference type="ARBA" id="ARBA00022481"/>
    </source>
</evidence>
<dbReference type="ExpressionAtlas" id="A0A178ULJ4">
    <property type="expression patterns" value="baseline and differential"/>
</dbReference>
<dbReference type="GO" id="GO:0046872">
    <property type="term" value="F:metal ion binding"/>
    <property type="evidence" value="ECO:0007669"/>
    <property type="project" value="UniProtKB-KW"/>
</dbReference>
<protein>
    <submittedName>
        <fullName evidence="8">(thale cress) hypothetical protein</fullName>
    </submittedName>
</protein>